<accession>A0A8B7NVM1</accession>
<feature type="non-terminal residue" evidence="4">
    <location>
        <position position="290"/>
    </location>
</feature>
<dbReference type="Proteomes" id="UP000694843">
    <property type="component" value="Unplaced"/>
</dbReference>
<dbReference type="OrthoDB" id="66906at2759"/>
<evidence type="ECO:0000256" key="1">
    <source>
        <dbReference type="ARBA" id="ARBA00022737"/>
    </source>
</evidence>
<evidence type="ECO:0000313" key="4">
    <source>
        <dbReference type="RefSeq" id="XP_018017824.1"/>
    </source>
</evidence>
<protein>
    <submittedName>
        <fullName evidence="4">Protein O-mannosyl-transferase TMTC1</fullName>
    </submittedName>
</protein>
<dbReference type="GO" id="GO:0035269">
    <property type="term" value="P:protein O-linked glycosylation via mannose"/>
    <property type="evidence" value="ECO:0007669"/>
    <property type="project" value="TreeGrafter"/>
</dbReference>
<dbReference type="InterPro" id="IPR052346">
    <property type="entry name" value="O-mannosyl-transferase_TMTC"/>
</dbReference>
<organism evidence="3 4">
    <name type="scientific">Hyalella azteca</name>
    <name type="common">Amphipod</name>
    <dbReference type="NCBI Taxonomy" id="294128"/>
    <lineage>
        <taxon>Eukaryota</taxon>
        <taxon>Metazoa</taxon>
        <taxon>Ecdysozoa</taxon>
        <taxon>Arthropoda</taxon>
        <taxon>Crustacea</taxon>
        <taxon>Multicrustacea</taxon>
        <taxon>Malacostraca</taxon>
        <taxon>Eumalacostraca</taxon>
        <taxon>Peracarida</taxon>
        <taxon>Amphipoda</taxon>
        <taxon>Senticaudata</taxon>
        <taxon>Talitrida</taxon>
        <taxon>Talitroidea</taxon>
        <taxon>Hyalellidae</taxon>
        <taxon>Hyalella</taxon>
    </lineage>
</organism>
<dbReference type="RefSeq" id="XP_018017824.1">
    <property type="nucleotide sequence ID" value="XM_018162335.2"/>
</dbReference>
<dbReference type="KEGG" id="hazt:108674396"/>
<keyword evidence="1" id="KW-0677">Repeat</keyword>
<dbReference type="PANTHER" id="PTHR44227:SF3">
    <property type="entry name" value="PROTEIN O-MANNOSYL-TRANSFERASE TMTC4"/>
    <property type="match status" value="1"/>
</dbReference>
<keyword evidence="3" id="KW-1185">Reference proteome</keyword>
<dbReference type="GO" id="GO:0000030">
    <property type="term" value="F:mannosyltransferase activity"/>
    <property type="evidence" value="ECO:0007669"/>
    <property type="project" value="TreeGrafter"/>
</dbReference>
<proteinExistence type="predicted"/>
<dbReference type="PANTHER" id="PTHR44227">
    <property type="match status" value="1"/>
</dbReference>
<evidence type="ECO:0000313" key="3">
    <source>
        <dbReference type="Proteomes" id="UP000694843"/>
    </source>
</evidence>
<dbReference type="GO" id="GO:0030968">
    <property type="term" value="P:endoplasmic reticulum unfolded protein response"/>
    <property type="evidence" value="ECO:0007669"/>
    <property type="project" value="TreeGrafter"/>
</dbReference>
<dbReference type="GO" id="GO:0005783">
    <property type="term" value="C:endoplasmic reticulum"/>
    <property type="evidence" value="ECO:0007669"/>
    <property type="project" value="TreeGrafter"/>
</dbReference>
<name>A0A8B7NVM1_HYAAZ</name>
<evidence type="ECO:0000256" key="2">
    <source>
        <dbReference type="ARBA" id="ARBA00022803"/>
    </source>
</evidence>
<sequence length="290" mass="32474">MKDLFVHTKLFACLFREKTFVGEEVFSSVVDRKDVPPMLLDSRSLLNSRACDNTILCTTDSLVNMSPADGIAVKWRTHFDNNGHAKFNSVRECASSMHIRNTGRRKSPDKHIQRNNCHCCCSICGGSGDAIVEVNRRSRHSSQSNCDRRNVGDSNQQNLTWLYMIVWLVSVLPYINGLTGEFVHDDLSAITSNPDVTGANPLYQVFLNDYWGKPLSHPLSHKSYRPLTILTFRLTHSLVGLSSAWFHLGNVALHALVCLVYTRLLTRLLSPQAALSPALLFATHPIHTEA</sequence>
<dbReference type="AlphaFoldDB" id="A0A8B7NVM1"/>
<dbReference type="GeneID" id="108674396"/>
<keyword evidence="2" id="KW-0802">TPR repeat</keyword>
<gene>
    <name evidence="4" type="primary">LOC108674396</name>
</gene>
<reference evidence="4" key="1">
    <citation type="submission" date="2025-08" db="UniProtKB">
        <authorList>
            <consortium name="RefSeq"/>
        </authorList>
    </citation>
    <scope>IDENTIFICATION</scope>
    <source>
        <tissue evidence="4">Whole organism</tissue>
    </source>
</reference>